<feature type="domain" description="Thioredoxin" evidence="2">
    <location>
        <begin position="335"/>
        <end position="477"/>
    </location>
</feature>
<dbReference type="Proteomes" id="UP000226437">
    <property type="component" value="Unassembled WGS sequence"/>
</dbReference>
<reference evidence="3 4" key="1">
    <citation type="submission" date="2017-10" db="EMBL/GenBank/DDBJ databases">
        <title>The draft genome sequence of Lewinella marina KCTC 32374.</title>
        <authorList>
            <person name="Wang K."/>
        </authorList>
    </citation>
    <scope>NUCLEOTIDE SEQUENCE [LARGE SCALE GENOMIC DNA]</scope>
    <source>
        <strain evidence="3 4">MKG-38</strain>
    </source>
</reference>
<dbReference type="InterPro" id="IPR013766">
    <property type="entry name" value="Thioredoxin_domain"/>
</dbReference>
<dbReference type="InterPro" id="IPR012336">
    <property type="entry name" value="Thioredoxin-like_fold"/>
</dbReference>
<name>A0A2G0CF32_9BACT</name>
<evidence type="ECO:0000256" key="1">
    <source>
        <dbReference type="SAM" id="SignalP"/>
    </source>
</evidence>
<dbReference type="Gene3D" id="3.40.30.10">
    <property type="entry name" value="Glutaredoxin"/>
    <property type="match status" value="1"/>
</dbReference>
<proteinExistence type="predicted"/>
<protein>
    <submittedName>
        <fullName evidence="3">DUF5106 domain-containing protein</fullName>
    </submittedName>
</protein>
<dbReference type="EMBL" id="PDLO01000003">
    <property type="protein sequence ID" value="PHK98588.1"/>
    <property type="molecule type" value="Genomic_DNA"/>
</dbReference>
<organism evidence="3 4">
    <name type="scientific">Neolewinella marina</name>
    <dbReference type="NCBI Taxonomy" id="438751"/>
    <lineage>
        <taxon>Bacteria</taxon>
        <taxon>Pseudomonadati</taxon>
        <taxon>Bacteroidota</taxon>
        <taxon>Saprospiria</taxon>
        <taxon>Saprospirales</taxon>
        <taxon>Lewinellaceae</taxon>
        <taxon>Neolewinella</taxon>
    </lineage>
</organism>
<dbReference type="Pfam" id="PF13905">
    <property type="entry name" value="Thioredoxin_8"/>
    <property type="match status" value="1"/>
</dbReference>
<dbReference type="PROSITE" id="PS51352">
    <property type="entry name" value="THIOREDOXIN_2"/>
    <property type="match status" value="1"/>
</dbReference>
<dbReference type="InterPro" id="IPR033395">
    <property type="entry name" value="DUF5106"/>
</dbReference>
<dbReference type="Pfam" id="PF17127">
    <property type="entry name" value="DUF5106"/>
    <property type="match status" value="1"/>
</dbReference>
<evidence type="ECO:0000313" key="3">
    <source>
        <dbReference type="EMBL" id="PHK98588.1"/>
    </source>
</evidence>
<dbReference type="OrthoDB" id="9805634at2"/>
<dbReference type="InterPro" id="IPR025380">
    <property type="entry name" value="DUF4369"/>
</dbReference>
<feature type="chain" id="PRO_5013618931" evidence="1">
    <location>
        <begin position="24"/>
        <end position="477"/>
    </location>
</feature>
<evidence type="ECO:0000313" key="4">
    <source>
        <dbReference type="Proteomes" id="UP000226437"/>
    </source>
</evidence>
<dbReference type="PROSITE" id="PS51257">
    <property type="entry name" value="PROKAR_LIPOPROTEIN"/>
    <property type="match status" value="1"/>
</dbReference>
<evidence type="ECO:0000259" key="2">
    <source>
        <dbReference type="PROSITE" id="PS51352"/>
    </source>
</evidence>
<dbReference type="InterPro" id="IPR036249">
    <property type="entry name" value="Thioredoxin-like_sf"/>
</dbReference>
<dbReference type="AlphaFoldDB" id="A0A2G0CF32"/>
<keyword evidence="1" id="KW-0732">Signal</keyword>
<dbReference type="Pfam" id="PF14289">
    <property type="entry name" value="DUF4369"/>
    <property type="match status" value="1"/>
</dbReference>
<dbReference type="RefSeq" id="WP_099106198.1">
    <property type="nucleotide sequence ID" value="NZ_JAATJF010000001.1"/>
</dbReference>
<gene>
    <name evidence="3" type="ORF">CGL56_08935</name>
</gene>
<dbReference type="SUPFAM" id="SSF52833">
    <property type="entry name" value="Thioredoxin-like"/>
    <property type="match status" value="1"/>
</dbReference>
<accession>A0A2G0CF32</accession>
<feature type="signal peptide" evidence="1">
    <location>
        <begin position="1"/>
        <end position="23"/>
    </location>
</feature>
<keyword evidence="4" id="KW-1185">Reference proteome</keyword>
<sequence length="477" mass="54548">MRSCLFLFVLSILFTACSGGEQANVGSAESPDVTITLEGATSGTVLLIGQYMDQQYRVDSAVVSSDGSVHFERDTPYETGYYYAYFPDQVAVPFLLDQDQSFTISGKRTTPVEMLEVEGSVDNRLLYESIRYEKKISTPLAAMNQLISTLSPEQPEYQQVATERDQLLTDLNAFYAKTYEAHPEAFFTAFQRAAQNPPLRNLRAADGSRDKRAEVSAYREDFWNGVDFTDERLLRTPAIANKLRRYITELTPQHSDSIRAAADQLLGQVMEHPEYYRFFANFITREYQPGSPAVMDPEAVYVHMIQNYFTRDRAFWTDSMTVYGLQDQADMMAHSLLGQPGPNLRVNDLNGRPREIYAETAPFIVVYIYNPECDHCIEETPKLLKWYQNNRKQASVYALALDTTEDKWKSFVRNFGLQDWTNVYDPTNEAVYKTYFVDHTPEIYLLNQDRTIIAKNIEPADLDGAIARARQRQVEGL</sequence>
<comment type="caution">
    <text evidence="3">The sequence shown here is derived from an EMBL/GenBank/DDBJ whole genome shotgun (WGS) entry which is preliminary data.</text>
</comment>